<evidence type="ECO:0000256" key="2">
    <source>
        <dbReference type="ARBA" id="ARBA00006041"/>
    </source>
</evidence>
<evidence type="ECO:0000256" key="6">
    <source>
        <dbReference type="ARBA" id="ARBA00023002"/>
    </source>
</evidence>
<evidence type="ECO:0000256" key="8">
    <source>
        <dbReference type="ARBA" id="ARBA00023180"/>
    </source>
</evidence>
<dbReference type="Pfam" id="PF18371">
    <property type="entry name" value="FAD_SOX"/>
    <property type="match status" value="1"/>
</dbReference>
<keyword evidence="10" id="KW-0812">Transmembrane</keyword>
<dbReference type="InterPro" id="IPR017905">
    <property type="entry name" value="ERV/ALR_sulphydryl_oxidase"/>
</dbReference>
<dbReference type="InterPro" id="IPR017937">
    <property type="entry name" value="Thioredoxin_CS"/>
</dbReference>
<dbReference type="Gene3D" id="3.40.30.10">
    <property type="entry name" value="Glutaredoxin"/>
    <property type="match status" value="1"/>
</dbReference>
<sequence length="617" mass="70973">MHVYNQVVFLVVGFLLINITASMSPYERMIKRESTQGLYGPNDKVIIVTAANIEKVVFNNPKATFLEFYNAYCGTCQRFSSVWKEVGTSIAPWNSIVEIAAIDCASDENNAVCREHEIMRYPTMRYMPPNYQKGKKQIGTNLDHLNLPTFDDLLDEITIRLVNETEGGPSWPNFDNFDGNNWKDVFNEASLDTKFVYIVNDNLLGYLPQQVVLDHINVERVDVRIVDGEFRLIPDKSFKLGVVDPKGDFKTIPVEIELREEFSEAISNHLKQHHLLVATTESPPKENDVLENGTDSAADLLNRFFYDKARSMKPMPLFRADLEQAIRNTLNHEVIQRETISGESLSALRNFVSVLARYYTYGNKNSYKKLLDYLMEPSVIEVNGSDLQTFLKNLDPPIVHESQYIGCFSTQAGKRRFPCSLWSLFHHLTVQHLESEDNEDPMEVLYAMHGYISHFFGCSDCAKHFKEMAKRNNIWNVTSKDQAVLWLWSAHNEVNQRLAGDLTEDKNHPKIQFPNDDFCHACRKSNGDWDKQEVLEFMRRHYGNSHINDMGLDQPRALKLNARARQIFAGGANNTHLHIGILAYVVIIICLMVVAVKFYFRRGYRKKLYHHDLLGKV</sequence>
<evidence type="ECO:0000259" key="13">
    <source>
        <dbReference type="PROSITE" id="PS51352"/>
    </source>
</evidence>
<evidence type="ECO:0000256" key="9">
    <source>
        <dbReference type="ARBA" id="ARBA00048864"/>
    </source>
</evidence>
<comment type="similarity">
    <text evidence="2">Belongs to the quiescin-sulfhydryl oxidase (QSOX) family.</text>
</comment>
<evidence type="ECO:0000256" key="11">
    <source>
        <dbReference type="SAM" id="SignalP"/>
    </source>
</evidence>
<dbReference type="Pfam" id="PF00085">
    <property type="entry name" value="Thioredoxin"/>
    <property type="match status" value="1"/>
</dbReference>
<dbReference type="InterPro" id="IPR039798">
    <property type="entry name" value="Sulfhydryl_oxidase"/>
</dbReference>
<dbReference type="SUPFAM" id="SSF52833">
    <property type="entry name" value="Thioredoxin-like"/>
    <property type="match status" value="1"/>
</dbReference>
<accession>A0A1J1HRI7</accession>
<evidence type="ECO:0000256" key="7">
    <source>
        <dbReference type="ARBA" id="ARBA00023157"/>
    </source>
</evidence>
<evidence type="ECO:0000256" key="3">
    <source>
        <dbReference type="ARBA" id="ARBA00022630"/>
    </source>
</evidence>
<organism evidence="14 15">
    <name type="scientific">Clunio marinus</name>
    <dbReference type="NCBI Taxonomy" id="568069"/>
    <lineage>
        <taxon>Eukaryota</taxon>
        <taxon>Metazoa</taxon>
        <taxon>Ecdysozoa</taxon>
        <taxon>Arthropoda</taxon>
        <taxon>Hexapoda</taxon>
        <taxon>Insecta</taxon>
        <taxon>Pterygota</taxon>
        <taxon>Neoptera</taxon>
        <taxon>Endopterygota</taxon>
        <taxon>Diptera</taxon>
        <taxon>Nematocera</taxon>
        <taxon>Chironomoidea</taxon>
        <taxon>Chironomidae</taxon>
        <taxon>Clunio</taxon>
    </lineage>
</organism>
<keyword evidence="15" id="KW-1185">Reference proteome</keyword>
<dbReference type="PROSITE" id="PS51324">
    <property type="entry name" value="ERV_ALR"/>
    <property type="match status" value="1"/>
</dbReference>
<dbReference type="PANTHER" id="PTHR22897:SF8">
    <property type="entry name" value="SULFHYDRYL OXIDASE"/>
    <property type="match status" value="1"/>
</dbReference>
<dbReference type="Proteomes" id="UP000183832">
    <property type="component" value="Unassembled WGS sequence"/>
</dbReference>
<keyword evidence="7" id="KW-1015">Disulfide bond</keyword>
<evidence type="ECO:0000313" key="14">
    <source>
        <dbReference type="EMBL" id="CRK90663.1"/>
    </source>
</evidence>
<protein>
    <recommendedName>
        <fullName evidence="10">Sulfhydryl oxidase</fullName>
        <ecNumber evidence="10">1.8.3.2</ecNumber>
    </recommendedName>
</protein>
<evidence type="ECO:0000256" key="10">
    <source>
        <dbReference type="RuleBase" id="RU371123"/>
    </source>
</evidence>
<dbReference type="InterPro" id="IPR013766">
    <property type="entry name" value="Thioredoxin_domain"/>
</dbReference>
<keyword evidence="5 10" id="KW-0274">FAD</keyword>
<dbReference type="Gene3D" id="1.20.120.1960">
    <property type="entry name" value="QSOX sulfhydryl oxidase domain"/>
    <property type="match status" value="1"/>
</dbReference>
<dbReference type="GO" id="GO:0006457">
    <property type="term" value="P:protein folding"/>
    <property type="evidence" value="ECO:0007669"/>
    <property type="project" value="TreeGrafter"/>
</dbReference>
<dbReference type="Gene3D" id="1.20.120.310">
    <property type="entry name" value="ERV/ALR sulfhydryl oxidase domain"/>
    <property type="match status" value="1"/>
</dbReference>
<dbReference type="PANTHER" id="PTHR22897">
    <property type="entry name" value="QUIESCIN Q6-RELATED SULFHYDRYL OXIDASE"/>
    <property type="match status" value="1"/>
</dbReference>
<evidence type="ECO:0000313" key="15">
    <source>
        <dbReference type="Proteomes" id="UP000183832"/>
    </source>
</evidence>
<feature type="domain" description="ERV/ALR sulfhydryl oxidase" evidence="12">
    <location>
        <begin position="410"/>
        <end position="512"/>
    </location>
</feature>
<dbReference type="EMBL" id="CVRI01000020">
    <property type="protein sequence ID" value="CRK90663.1"/>
    <property type="molecule type" value="Genomic_DNA"/>
</dbReference>
<keyword evidence="10" id="KW-0472">Membrane</keyword>
<dbReference type="GO" id="GO:0000139">
    <property type="term" value="C:Golgi membrane"/>
    <property type="evidence" value="ECO:0007669"/>
    <property type="project" value="TreeGrafter"/>
</dbReference>
<evidence type="ECO:0000259" key="12">
    <source>
        <dbReference type="PROSITE" id="PS51324"/>
    </source>
</evidence>
<feature type="chain" id="PRO_5012453024" description="Sulfhydryl oxidase" evidence="11">
    <location>
        <begin position="23"/>
        <end position="617"/>
    </location>
</feature>
<feature type="transmembrane region" description="Helical" evidence="10">
    <location>
        <begin position="581"/>
        <end position="600"/>
    </location>
</feature>
<dbReference type="AlphaFoldDB" id="A0A1J1HRI7"/>
<dbReference type="SUPFAM" id="SSF69000">
    <property type="entry name" value="FAD-dependent thiol oxidase"/>
    <property type="match status" value="1"/>
</dbReference>
<gene>
    <name evidence="14" type="primary">putative Sulfhydryl oxidase 2</name>
    <name evidence="14" type="ORF">CLUMA_CG004364</name>
</gene>
<proteinExistence type="inferred from homology"/>
<dbReference type="GO" id="GO:0003756">
    <property type="term" value="F:protein disulfide isomerase activity"/>
    <property type="evidence" value="ECO:0007669"/>
    <property type="project" value="TreeGrafter"/>
</dbReference>
<dbReference type="STRING" id="568069.A0A1J1HRI7"/>
<dbReference type="InterPro" id="IPR040986">
    <property type="entry name" value="QSOX_FAD-bd_dom"/>
</dbReference>
<keyword evidence="3 10" id="KW-0285">Flavoprotein</keyword>
<name>A0A1J1HRI7_9DIPT</name>
<dbReference type="GO" id="GO:0016971">
    <property type="term" value="F:flavin-dependent sulfhydryl oxidase activity"/>
    <property type="evidence" value="ECO:0007669"/>
    <property type="project" value="InterPro"/>
</dbReference>
<keyword evidence="4 11" id="KW-0732">Signal</keyword>
<dbReference type="FunFam" id="1.20.120.310:FF:000001">
    <property type="entry name" value="Sulfhydryl oxidase"/>
    <property type="match status" value="1"/>
</dbReference>
<dbReference type="PROSITE" id="PS00194">
    <property type="entry name" value="THIOREDOXIN_1"/>
    <property type="match status" value="1"/>
</dbReference>
<dbReference type="PROSITE" id="PS51352">
    <property type="entry name" value="THIOREDOXIN_2"/>
    <property type="match status" value="1"/>
</dbReference>
<feature type="signal peptide" evidence="11">
    <location>
        <begin position="1"/>
        <end position="22"/>
    </location>
</feature>
<feature type="domain" description="Thioredoxin" evidence="13">
    <location>
        <begin position="34"/>
        <end position="162"/>
    </location>
</feature>
<keyword evidence="8" id="KW-0325">Glycoprotein</keyword>
<dbReference type="InterPro" id="IPR036249">
    <property type="entry name" value="Thioredoxin-like_sf"/>
</dbReference>
<reference evidence="14 15" key="1">
    <citation type="submission" date="2015-04" db="EMBL/GenBank/DDBJ databases">
        <authorList>
            <person name="Syromyatnikov M.Y."/>
            <person name="Popov V.N."/>
        </authorList>
    </citation>
    <scope>NUCLEOTIDE SEQUENCE [LARGE SCALE GENOMIC DNA]</scope>
</reference>
<dbReference type="OrthoDB" id="59470at2759"/>
<evidence type="ECO:0000256" key="4">
    <source>
        <dbReference type="ARBA" id="ARBA00022729"/>
    </source>
</evidence>
<keyword evidence="10" id="KW-1133">Transmembrane helix</keyword>
<keyword evidence="6 10" id="KW-0560">Oxidoreductase</keyword>
<dbReference type="Pfam" id="PF04777">
    <property type="entry name" value="Evr1_Alr"/>
    <property type="match status" value="1"/>
</dbReference>
<dbReference type="EC" id="1.8.3.2" evidence="10"/>
<dbReference type="InterPro" id="IPR036774">
    <property type="entry name" value="ERV/ALR_sulphydryl_oxid_sf"/>
</dbReference>
<dbReference type="GO" id="GO:0005615">
    <property type="term" value="C:extracellular space"/>
    <property type="evidence" value="ECO:0007669"/>
    <property type="project" value="TreeGrafter"/>
</dbReference>
<dbReference type="InterPro" id="IPR042568">
    <property type="entry name" value="QSOX_FAD-bd_sf"/>
</dbReference>
<comment type="cofactor">
    <cofactor evidence="1 10">
        <name>FAD</name>
        <dbReference type="ChEBI" id="CHEBI:57692"/>
    </cofactor>
</comment>
<comment type="catalytic activity">
    <reaction evidence="9 10">
        <text>2 R'C(R)SH + O2 = R'C(R)S-S(R)CR' + H2O2</text>
        <dbReference type="Rhea" id="RHEA:17357"/>
        <dbReference type="ChEBI" id="CHEBI:15379"/>
        <dbReference type="ChEBI" id="CHEBI:16240"/>
        <dbReference type="ChEBI" id="CHEBI:16520"/>
        <dbReference type="ChEBI" id="CHEBI:17412"/>
        <dbReference type="EC" id="1.8.3.2"/>
    </reaction>
</comment>
<evidence type="ECO:0000256" key="1">
    <source>
        <dbReference type="ARBA" id="ARBA00001974"/>
    </source>
</evidence>
<evidence type="ECO:0000256" key="5">
    <source>
        <dbReference type="ARBA" id="ARBA00022827"/>
    </source>
</evidence>